<keyword evidence="4" id="KW-0539">Nucleus</keyword>
<evidence type="ECO:0000313" key="8">
    <source>
        <dbReference type="EMBL" id="KAF3324876.1"/>
    </source>
</evidence>
<evidence type="ECO:0000256" key="1">
    <source>
        <dbReference type="ARBA" id="ARBA00023015"/>
    </source>
</evidence>
<dbReference type="Gene3D" id="3.10.20.90">
    <property type="entry name" value="Phosphatidylinositol 3-kinase Catalytic Subunit, Chain A, domain 1"/>
    <property type="match status" value="1"/>
</dbReference>
<proteinExistence type="predicted"/>
<organism evidence="8 9">
    <name type="scientific">Carex littledalei</name>
    <dbReference type="NCBI Taxonomy" id="544730"/>
    <lineage>
        <taxon>Eukaryota</taxon>
        <taxon>Viridiplantae</taxon>
        <taxon>Streptophyta</taxon>
        <taxon>Embryophyta</taxon>
        <taxon>Tracheophyta</taxon>
        <taxon>Spermatophyta</taxon>
        <taxon>Magnoliopsida</taxon>
        <taxon>Liliopsida</taxon>
        <taxon>Poales</taxon>
        <taxon>Cyperaceae</taxon>
        <taxon>Cyperoideae</taxon>
        <taxon>Cariceae</taxon>
        <taxon>Carex</taxon>
        <taxon>Carex subgen. Euthyceras</taxon>
    </lineage>
</organism>
<evidence type="ECO:0000256" key="3">
    <source>
        <dbReference type="ARBA" id="ARBA00023163"/>
    </source>
</evidence>
<dbReference type="InterPro" id="IPR000270">
    <property type="entry name" value="PB1_dom"/>
</dbReference>
<dbReference type="SMART" id="SM00666">
    <property type="entry name" value="PB1"/>
    <property type="match status" value="1"/>
</dbReference>
<feature type="domain" description="PB1" evidence="7">
    <location>
        <begin position="733"/>
        <end position="816"/>
    </location>
</feature>
<dbReference type="OrthoDB" id="6270329at2759"/>
<dbReference type="Pfam" id="PF22922">
    <property type="entry name" value="GAF_NLP"/>
    <property type="match status" value="2"/>
</dbReference>
<accession>A0A833QTA7</accession>
<dbReference type="EMBL" id="SWLB01000021">
    <property type="protein sequence ID" value="KAF3324876.1"/>
    <property type="molecule type" value="Genomic_DNA"/>
</dbReference>
<dbReference type="PROSITE" id="PS51519">
    <property type="entry name" value="RWP_RK"/>
    <property type="match status" value="1"/>
</dbReference>
<keyword evidence="2" id="KW-0238">DNA-binding</keyword>
<gene>
    <name evidence="8" type="ORF">FCM35_KLT11033</name>
</gene>
<keyword evidence="3" id="KW-0804">Transcription</keyword>
<feature type="compositionally biased region" description="Low complexity" evidence="5">
    <location>
        <begin position="680"/>
        <end position="696"/>
    </location>
</feature>
<dbReference type="GO" id="GO:0003700">
    <property type="term" value="F:DNA-binding transcription factor activity"/>
    <property type="evidence" value="ECO:0007669"/>
    <property type="project" value="InterPro"/>
</dbReference>
<dbReference type="Pfam" id="PF00564">
    <property type="entry name" value="PB1"/>
    <property type="match status" value="1"/>
</dbReference>
<evidence type="ECO:0000259" key="7">
    <source>
        <dbReference type="PROSITE" id="PS51745"/>
    </source>
</evidence>
<evidence type="ECO:0000313" key="9">
    <source>
        <dbReference type="Proteomes" id="UP000623129"/>
    </source>
</evidence>
<dbReference type="Proteomes" id="UP000623129">
    <property type="component" value="Unassembled WGS sequence"/>
</dbReference>
<dbReference type="AlphaFoldDB" id="A0A833QTA7"/>
<dbReference type="PROSITE" id="PS51745">
    <property type="entry name" value="PB1"/>
    <property type="match status" value="1"/>
</dbReference>
<dbReference type="PANTHER" id="PTHR32002">
    <property type="entry name" value="PROTEIN NLP8"/>
    <property type="match status" value="1"/>
</dbReference>
<dbReference type="GO" id="GO:0003677">
    <property type="term" value="F:DNA binding"/>
    <property type="evidence" value="ECO:0007669"/>
    <property type="project" value="UniProtKB-KW"/>
</dbReference>
<evidence type="ECO:0000256" key="5">
    <source>
        <dbReference type="SAM" id="MobiDB-lite"/>
    </source>
</evidence>
<dbReference type="InterPro" id="IPR003035">
    <property type="entry name" value="RWP-RK_dom"/>
</dbReference>
<sequence length="819" mass="91563">MPKGPSLPLGFQQRKCVKWNIWSGFSRAPAQFLLWLKRQNKKPPLAHKKEEKSAHRKGETGGFKFLLRFFSFQKRVIRTKTEPSRKGRISSTKGTIAASSQLLSSEQYEKNLEKSFHMEDNLNPAGISVGFTLSAGTSDFDLLDQLLSTDNNWLDASTSIPNSTSFSPLWQSNNSLKERVQEALGFIREARIESNFLVQLWVPVQKGNKLLLTTGGQPYALNENSDKLVNYRNVSTNYEFSAEVGTSESLGLPGRVFVGRLPEWTPDVSFFSKYEYPRVMDAHRFDMHGSIALPVFERDSGTCLGVVEVIVTAQKTSFAPELVTICSALQAVDLRTSEVSVAPLLTFNSNSYQTALPEIQHVLTTVCHKHNLPLAQTWVRCIQQGKRGTRHTDENYHHCISTVDSACYINDPSIMAFHVACSEHHLVRGQGMAGKAFTTNQPCFAPDISSFSKYEYPLSHHARMFNFKGVVAIRLRCTHTGTADFVLEFFLPFDCVKMEDQKVLLNSLSTTVQKACQTLRVVKDSEIEEETVLELHELNVLIDSEIGESNHLMDEDKEDLSNGIDFILQGEAARTEKKRTKAEKTISLSVLRKYFAGSLKDAAKSLGVCSTTLKRICRQHGITRWPSRKIKKVDHSLKKLQLIIDSVHGADPAIQLTALYQDLTKAPTPQNNSPKDKKSASSGSNNSSSSGPSSNGTTKENASPEKTIGAEQKETAEAEQSTRKKSQRNGEALSRIKATYGSENIRLRLDPNWGVKELKDEICSRFNIENSNSVNLRYLDDDSEWILLTCEADLKECVHVYKSSKAATIKICVQTSRQS</sequence>
<dbReference type="PANTHER" id="PTHR32002:SF79">
    <property type="entry name" value="OS09G0549450 PROTEIN"/>
    <property type="match status" value="1"/>
</dbReference>
<dbReference type="InterPro" id="IPR034891">
    <property type="entry name" value="PB1_NLP"/>
</dbReference>
<dbReference type="Pfam" id="PF02042">
    <property type="entry name" value="RWP-RK"/>
    <property type="match status" value="1"/>
</dbReference>
<dbReference type="SUPFAM" id="SSF54277">
    <property type="entry name" value="CAD &amp; PB1 domains"/>
    <property type="match status" value="1"/>
</dbReference>
<feature type="region of interest" description="Disordered" evidence="5">
    <location>
        <begin position="665"/>
        <end position="732"/>
    </location>
</feature>
<dbReference type="CDD" id="cd06407">
    <property type="entry name" value="PB1_NLP"/>
    <property type="match status" value="1"/>
</dbReference>
<dbReference type="InterPro" id="IPR045012">
    <property type="entry name" value="NLP"/>
</dbReference>
<feature type="domain" description="RWP-RK" evidence="6">
    <location>
        <begin position="570"/>
        <end position="653"/>
    </location>
</feature>
<keyword evidence="9" id="KW-1185">Reference proteome</keyword>
<dbReference type="InterPro" id="IPR053793">
    <property type="entry name" value="PB1-like"/>
</dbReference>
<reference evidence="8" key="1">
    <citation type="submission" date="2020-01" db="EMBL/GenBank/DDBJ databases">
        <title>Genome sequence of Kobresia littledalei, the first chromosome-level genome in the family Cyperaceae.</title>
        <authorList>
            <person name="Qu G."/>
        </authorList>
    </citation>
    <scope>NUCLEOTIDE SEQUENCE</scope>
    <source>
        <strain evidence="8">C.B.Clarke</strain>
        <tissue evidence="8">Leaf</tissue>
    </source>
</reference>
<dbReference type="InterPro" id="IPR055081">
    <property type="entry name" value="NLP1-9_GAF"/>
</dbReference>
<comment type="caution">
    <text evidence="8">The sequence shown here is derived from an EMBL/GenBank/DDBJ whole genome shotgun (WGS) entry which is preliminary data.</text>
</comment>
<evidence type="ECO:0000256" key="2">
    <source>
        <dbReference type="ARBA" id="ARBA00023125"/>
    </source>
</evidence>
<feature type="compositionally biased region" description="Basic and acidic residues" evidence="5">
    <location>
        <begin position="711"/>
        <end position="722"/>
    </location>
</feature>
<evidence type="ECO:0000256" key="4">
    <source>
        <dbReference type="ARBA" id="ARBA00023242"/>
    </source>
</evidence>
<evidence type="ECO:0000259" key="6">
    <source>
        <dbReference type="PROSITE" id="PS51519"/>
    </source>
</evidence>
<protein>
    <submittedName>
        <fullName evidence="8">Protein NLP1 isoform X2</fullName>
    </submittedName>
</protein>
<name>A0A833QTA7_9POAL</name>
<keyword evidence="1" id="KW-0805">Transcription regulation</keyword>